<dbReference type="AlphaFoldDB" id="A0A9N7UG70"/>
<evidence type="ECO:0000313" key="1">
    <source>
        <dbReference type="EMBL" id="CAB1430341.1"/>
    </source>
</evidence>
<sequence length="191" mass="21208">MTRFESDDLFCHGRPPKVVCGKWPVWPPLAEPTALCSDTLPPPYVHASHQAVGRRQLGSLEGKANSCAGDSWSSHDIPFTKYQGWLRTRWRISREGSIYNLDETPRLRPATGMKRQSSFSRHRYIMSRPTVLGTPGGNVLQQWYALAEILMGSNASSLKEADAALFVRDHTSPRPVKANSCSFAVLSPRAG</sequence>
<organism evidence="1 2">
    <name type="scientific">Pleuronectes platessa</name>
    <name type="common">European plaice</name>
    <dbReference type="NCBI Taxonomy" id="8262"/>
    <lineage>
        <taxon>Eukaryota</taxon>
        <taxon>Metazoa</taxon>
        <taxon>Chordata</taxon>
        <taxon>Craniata</taxon>
        <taxon>Vertebrata</taxon>
        <taxon>Euteleostomi</taxon>
        <taxon>Actinopterygii</taxon>
        <taxon>Neopterygii</taxon>
        <taxon>Teleostei</taxon>
        <taxon>Neoteleostei</taxon>
        <taxon>Acanthomorphata</taxon>
        <taxon>Carangaria</taxon>
        <taxon>Pleuronectiformes</taxon>
        <taxon>Pleuronectoidei</taxon>
        <taxon>Pleuronectidae</taxon>
        <taxon>Pleuronectes</taxon>
    </lineage>
</organism>
<comment type="caution">
    <text evidence="1">The sequence shown here is derived from an EMBL/GenBank/DDBJ whole genome shotgun (WGS) entry which is preliminary data.</text>
</comment>
<reference evidence="1" key="1">
    <citation type="submission" date="2020-03" db="EMBL/GenBank/DDBJ databases">
        <authorList>
            <person name="Weist P."/>
        </authorList>
    </citation>
    <scope>NUCLEOTIDE SEQUENCE</scope>
</reference>
<dbReference type="EMBL" id="CADEAL010001224">
    <property type="protein sequence ID" value="CAB1430341.1"/>
    <property type="molecule type" value="Genomic_DNA"/>
</dbReference>
<proteinExistence type="predicted"/>
<dbReference type="Proteomes" id="UP001153269">
    <property type="component" value="Unassembled WGS sequence"/>
</dbReference>
<name>A0A9N7UG70_PLEPL</name>
<protein>
    <submittedName>
        <fullName evidence="1">Uncharacterized protein</fullName>
    </submittedName>
</protein>
<gene>
    <name evidence="1" type="ORF">PLEPLA_LOCUS18323</name>
</gene>
<keyword evidence="2" id="KW-1185">Reference proteome</keyword>
<accession>A0A9N7UG70</accession>
<evidence type="ECO:0000313" key="2">
    <source>
        <dbReference type="Proteomes" id="UP001153269"/>
    </source>
</evidence>